<gene>
    <name evidence="1" type="ORF">ARALYDRAFT_900948</name>
</gene>
<dbReference type="STRING" id="81972.D7LHI6"/>
<protein>
    <submittedName>
        <fullName evidence="1">Uncharacterized protein</fullName>
    </submittedName>
</protein>
<dbReference type="AlphaFoldDB" id="D7LHI6"/>
<name>D7LHI6_ARALL</name>
<organism evidence="2">
    <name type="scientific">Arabidopsis lyrata subsp. lyrata</name>
    <name type="common">Lyre-leaved rock-cress</name>
    <dbReference type="NCBI Taxonomy" id="81972"/>
    <lineage>
        <taxon>Eukaryota</taxon>
        <taxon>Viridiplantae</taxon>
        <taxon>Streptophyta</taxon>
        <taxon>Embryophyta</taxon>
        <taxon>Tracheophyta</taxon>
        <taxon>Spermatophyta</taxon>
        <taxon>Magnoliopsida</taxon>
        <taxon>eudicotyledons</taxon>
        <taxon>Gunneridae</taxon>
        <taxon>Pentapetalae</taxon>
        <taxon>rosids</taxon>
        <taxon>malvids</taxon>
        <taxon>Brassicales</taxon>
        <taxon>Brassicaceae</taxon>
        <taxon>Camelineae</taxon>
        <taxon>Arabidopsis</taxon>
    </lineage>
</organism>
<dbReference type="Gramene" id="scaffold_400449.1">
    <property type="protein sequence ID" value="scaffold_400449.1"/>
    <property type="gene ID" value="scaffold_400449.1"/>
</dbReference>
<accession>D7LHI6</accession>
<evidence type="ECO:0000313" key="1">
    <source>
        <dbReference type="EMBL" id="EFH54999.1"/>
    </source>
</evidence>
<dbReference type="EMBL" id="GL348716">
    <property type="protein sequence ID" value="EFH54999.1"/>
    <property type="molecule type" value="Genomic_DNA"/>
</dbReference>
<dbReference type="eggNOG" id="KOG4492">
    <property type="taxonomic scope" value="Eukaryota"/>
</dbReference>
<reference evidence="2" key="1">
    <citation type="journal article" date="2011" name="Nat. Genet.">
        <title>The Arabidopsis lyrata genome sequence and the basis of rapid genome size change.</title>
        <authorList>
            <person name="Hu T.T."/>
            <person name="Pattyn P."/>
            <person name="Bakker E.G."/>
            <person name="Cao J."/>
            <person name="Cheng J.-F."/>
            <person name="Clark R.M."/>
            <person name="Fahlgren N."/>
            <person name="Fawcett J.A."/>
            <person name="Grimwood J."/>
            <person name="Gundlach H."/>
            <person name="Haberer G."/>
            <person name="Hollister J.D."/>
            <person name="Ossowski S."/>
            <person name="Ottilar R.P."/>
            <person name="Salamov A.A."/>
            <person name="Schneeberger K."/>
            <person name="Spannagl M."/>
            <person name="Wang X."/>
            <person name="Yang L."/>
            <person name="Nasrallah M.E."/>
            <person name="Bergelson J."/>
            <person name="Carrington J.C."/>
            <person name="Gaut B.S."/>
            <person name="Schmutz J."/>
            <person name="Mayer K.F.X."/>
            <person name="Van de Peer Y."/>
            <person name="Grigoriev I.V."/>
            <person name="Nordborg M."/>
            <person name="Weigel D."/>
            <person name="Guo Y.-L."/>
        </authorList>
    </citation>
    <scope>NUCLEOTIDE SEQUENCE [LARGE SCALE GENOMIC DNA]</scope>
    <source>
        <strain evidence="2">cv. MN47</strain>
    </source>
</reference>
<evidence type="ECO:0000313" key="2">
    <source>
        <dbReference type="Proteomes" id="UP000008694"/>
    </source>
</evidence>
<keyword evidence="2" id="KW-1185">Reference proteome</keyword>
<sequence length="116" mass="13248">MDLFCWDSQTWFTTVLLQWRSNPIASSICATKKKKKTTKAIQIFMASSLTFKSILGSTKPGSSSLPSELRRLSSPAVQIYIRTQTRKNFRRSSARDTIGRVAPELWQENFEAICRN</sequence>
<proteinExistence type="predicted"/>
<dbReference type="Proteomes" id="UP000008694">
    <property type="component" value="Unassembled WGS sequence"/>
</dbReference>
<dbReference type="HOGENOM" id="CLU_2100220_0_0_1"/>